<accession>A0A7S4V3N3</accession>
<feature type="compositionally biased region" description="Basic and acidic residues" evidence="3">
    <location>
        <begin position="1"/>
        <end position="21"/>
    </location>
</feature>
<proteinExistence type="predicted"/>
<evidence type="ECO:0000313" key="4">
    <source>
        <dbReference type="EMBL" id="CAE4574619.1"/>
    </source>
</evidence>
<protein>
    <submittedName>
        <fullName evidence="4">Uncharacterized protein</fullName>
    </submittedName>
</protein>
<dbReference type="GO" id="GO:0008168">
    <property type="term" value="F:methyltransferase activity"/>
    <property type="evidence" value="ECO:0007669"/>
    <property type="project" value="UniProtKB-KW"/>
</dbReference>
<gene>
    <name evidence="4" type="ORF">AMON00008_LOCUS14238</name>
</gene>
<dbReference type="Pfam" id="PF00145">
    <property type="entry name" value="DNA_methylase"/>
    <property type="match status" value="1"/>
</dbReference>
<dbReference type="InterPro" id="IPR001525">
    <property type="entry name" value="C5_MeTfrase"/>
</dbReference>
<dbReference type="EMBL" id="HBNR01021384">
    <property type="protein sequence ID" value="CAE4574619.1"/>
    <property type="molecule type" value="Transcribed_RNA"/>
</dbReference>
<keyword evidence="1" id="KW-0489">Methyltransferase</keyword>
<evidence type="ECO:0000256" key="1">
    <source>
        <dbReference type="ARBA" id="ARBA00022603"/>
    </source>
</evidence>
<evidence type="ECO:0000256" key="2">
    <source>
        <dbReference type="ARBA" id="ARBA00022679"/>
    </source>
</evidence>
<dbReference type="SUPFAM" id="SSF53335">
    <property type="entry name" value="S-adenosyl-L-methionine-dependent methyltransferases"/>
    <property type="match status" value="1"/>
</dbReference>
<dbReference type="InterPro" id="IPR029063">
    <property type="entry name" value="SAM-dependent_MTases_sf"/>
</dbReference>
<evidence type="ECO:0000256" key="3">
    <source>
        <dbReference type="SAM" id="MobiDB-lite"/>
    </source>
</evidence>
<organism evidence="4">
    <name type="scientific">Alexandrium monilatum</name>
    <dbReference type="NCBI Taxonomy" id="311494"/>
    <lineage>
        <taxon>Eukaryota</taxon>
        <taxon>Sar</taxon>
        <taxon>Alveolata</taxon>
        <taxon>Dinophyceae</taxon>
        <taxon>Gonyaulacales</taxon>
        <taxon>Pyrocystaceae</taxon>
        <taxon>Alexandrium</taxon>
    </lineage>
</organism>
<feature type="region of interest" description="Disordered" evidence="3">
    <location>
        <begin position="1"/>
        <end position="24"/>
    </location>
</feature>
<dbReference type="AlphaFoldDB" id="A0A7S4V3N3"/>
<dbReference type="GO" id="GO:0032259">
    <property type="term" value="P:methylation"/>
    <property type="evidence" value="ECO:0007669"/>
    <property type="project" value="UniProtKB-KW"/>
</dbReference>
<keyword evidence="2" id="KW-0808">Transferase</keyword>
<reference evidence="4" key="1">
    <citation type="submission" date="2021-01" db="EMBL/GenBank/DDBJ databases">
        <authorList>
            <person name="Corre E."/>
            <person name="Pelletier E."/>
            <person name="Niang G."/>
            <person name="Scheremetjew M."/>
            <person name="Finn R."/>
            <person name="Kale V."/>
            <person name="Holt S."/>
            <person name="Cochrane G."/>
            <person name="Meng A."/>
            <person name="Brown T."/>
            <person name="Cohen L."/>
        </authorList>
    </citation>
    <scope>NUCLEOTIDE SEQUENCE</scope>
    <source>
        <strain evidence="4">CCMP3105</strain>
    </source>
</reference>
<name>A0A7S4V3N3_9DINO</name>
<sequence>MGGDEGAKPPDKPAEQAERAKRPACCSAAPRKCRCRRAAALHRAALRAVASRRHADRPPTSGRPCHGRAGRFLRLHRPLPCAARMNPVGSHRARALSALAASAAPGFRGDRALPVRRRHPHPGGLGSFAFYGLGSWLLLLSHRLFASWLAADFRVDEVLLPARLDLRLPVCFSRRGPLGLELRPLAAAAGQGHDQTSGGQGSAGFWPAGWCARLMGFPDRFRMGVRKDADRSFYAPVGNAVVPAVIEAMGALLLEAAGE</sequence>
<feature type="region of interest" description="Disordered" evidence="3">
    <location>
        <begin position="48"/>
        <end position="68"/>
    </location>
</feature>